<reference evidence="1" key="2">
    <citation type="journal article" date="2015" name="Data Brief">
        <title>Shoot transcriptome of the giant reed, Arundo donax.</title>
        <authorList>
            <person name="Barrero R.A."/>
            <person name="Guerrero F.D."/>
            <person name="Moolhuijzen P."/>
            <person name="Goolsby J.A."/>
            <person name="Tidwell J."/>
            <person name="Bellgard S.E."/>
            <person name="Bellgard M.I."/>
        </authorList>
    </citation>
    <scope>NUCLEOTIDE SEQUENCE</scope>
    <source>
        <tissue evidence="1">Shoot tissue taken approximately 20 cm above the soil surface</tissue>
    </source>
</reference>
<dbReference type="AlphaFoldDB" id="A0A0A9B9I6"/>
<organism evidence="1">
    <name type="scientific">Arundo donax</name>
    <name type="common">Giant reed</name>
    <name type="synonym">Donax arundinaceus</name>
    <dbReference type="NCBI Taxonomy" id="35708"/>
    <lineage>
        <taxon>Eukaryota</taxon>
        <taxon>Viridiplantae</taxon>
        <taxon>Streptophyta</taxon>
        <taxon>Embryophyta</taxon>
        <taxon>Tracheophyta</taxon>
        <taxon>Spermatophyta</taxon>
        <taxon>Magnoliopsida</taxon>
        <taxon>Liliopsida</taxon>
        <taxon>Poales</taxon>
        <taxon>Poaceae</taxon>
        <taxon>PACMAD clade</taxon>
        <taxon>Arundinoideae</taxon>
        <taxon>Arundineae</taxon>
        <taxon>Arundo</taxon>
    </lineage>
</organism>
<name>A0A0A9B9I6_ARUDO</name>
<reference evidence="1" key="1">
    <citation type="submission" date="2014-09" db="EMBL/GenBank/DDBJ databases">
        <authorList>
            <person name="Magalhaes I.L.F."/>
            <person name="Oliveira U."/>
            <person name="Santos F.R."/>
            <person name="Vidigal T.H.D.A."/>
            <person name="Brescovit A.D."/>
            <person name="Santos A.J."/>
        </authorList>
    </citation>
    <scope>NUCLEOTIDE SEQUENCE</scope>
    <source>
        <tissue evidence="1">Shoot tissue taken approximately 20 cm above the soil surface</tissue>
    </source>
</reference>
<evidence type="ECO:0000313" key="1">
    <source>
        <dbReference type="EMBL" id="JAD59991.1"/>
    </source>
</evidence>
<accession>A0A0A9B9I6</accession>
<protein>
    <submittedName>
        <fullName evidence="1">Uncharacterized protein</fullName>
    </submittedName>
</protein>
<proteinExistence type="predicted"/>
<sequence length="67" mass="7436">MCPSCEKSVQGLIQYKCLLSTAILITIFTKTNDAANKRNSQGYSNYMSRIIKVGVIICNNNKSADFL</sequence>
<dbReference type="EMBL" id="GBRH01237904">
    <property type="protein sequence ID" value="JAD59991.1"/>
    <property type="molecule type" value="Transcribed_RNA"/>
</dbReference>